<keyword evidence="2" id="KW-1185">Reference proteome</keyword>
<evidence type="ECO:0000313" key="2">
    <source>
        <dbReference type="Proteomes" id="UP000799772"/>
    </source>
</evidence>
<sequence>MAGFGFSIGDILTAGNFARDVYKSCKRAGDDSKAITRDVEMLQAVLRELYEEVSNPSSLIHRTNADRQAQFKTVVK</sequence>
<comment type="caution">
    <text evidence="1">The sequence shown here is derived from an EMBL/GenBank/DDBJ whole genome shotgun (WGS) entry which is preliminary data.</text>
</comment>
<proteinExistence type="predicted"/>
<dbReference type="Proteomes" id="UP000799772">
    <property type="component" value="Unassembled WGS sequence"/>
</dbReference>
<organism evidence="1 2">
    <name type="scientific">Rhizodiscina lignyota</name>
    <dbReference type="NCBI Taxonomy" id="1504668"/>
    <lineage>
        <taxon>Eukaryota</taxon>
        <taxon>Fungi</taxon>
        <taxon>Dikarya</taxon>
        <taxon>Ascomycota</taxon>
        <taxon>Pezizomycotina</taxon>
        <taxon>Dothideomycetes</taxon>
        <taxon>Pleosporomycetidae</taxon>
        <taxon>Aulographales</taxon>
        <taxon>Rhizodiscinaceae</taxon>
        <taxon>Rhizodiscina</taxon>
    </lineage>
</organism>
<accession>A0A9P4I9F4</accession>
<name>A0A9P4I9F4_9PEZI</name>
<gene>
    <name evidence="1" type="ORF">NA57DRAFT_79808</name>
</gene>
<dbReference type="AlphaFoldDB" id="A0A9P4I9F4"/>
<dbReference type="OrthoDB" id="5404564at2759"/>
<evidence type="ECO:0000313" key="1">
    <source>
        <dbReference type="EMBL" id="KAF2095318.1"/>
    </source>
</evidence>
<dbReference type="EMBL" id="ML978132">
    <property type="protein sequence ID" value="KAF2095318.1"/>
    <property type="molecule type" value="Genomic_DNA"/>
</dbReference>
<protein>
    <submittedName>
        <fullName evidence="1">Uncharacterized protein</fullName>
    </submittedName>
</protein>
<reference evidence="1" key="1">
    <citation type="journal article" date="2020" name="Stud. Mycol.">
        <title>101 Dothideomycetes genomes: a test case for predicting lifestyles and emergence of pathogens.</title>
        <authorList>
            <person name="Haridas S."/>
            <person name="Albert R."/>
            <person name="Binder M."/>
            <person name="Bloem J."/>
            <person name="Labutti K."/>
            <person name="Salamov A."/>
            <person name="Andreopoulos B."/>
            <person name="Baker S."/>
            <person name="Barry K."/>
            <person name="Bills G."/>
            <person name="Bluhm B."/>
            <person name="Cannon C."/>
            <person name="Castanera R."/>
            <person name="Culley D."/>
            <person name="Daum C."/>
            <person name="Ezra D."/>
            <person name="Gonzalez J."/>
            <person name="Henrissat B."/>
            <person name="Kuo A."/>
            <person name="Liang C."/>
            <person name="Lipzen A."/>
            <person name="Lutzoni F."/>
            <person name="Magnuson J."/>
            <person name="Mondo S."/>
            <person name="Nolan M."/>
            <person name="Ohm R."/>
            <person name="Pangilinan J."/>
            <person name="Park H.-J."/>
            <person name="Ramirez L."/>
            <person name="Alfaro M."/>
            <person name="Sun H."/>
            <person name="Tritt A."/>
            <person name="Yoshinaga Y."/>
            <person name="Zwiers L.-H."/>
            <person name="Turgeon B."/>
            <person name="Goodwin S."/>
            <person name="Spatafora J."/>
            <person name="Crous P."/>
            <person name="Grigoriev I."/>
        </authorList>
    </citation>
    <scope>NUCLEOTIDE SEQUENCE</scope>
    <source>
        <strain evidence="1">CBS 133067</strain>
    </source>
</reference>